<dbReference type="Pfam" id="PF07690">
    <property type="entry name" value="MFS_1"/>
    <property type="match status" value="1"/>
</dbReference>
<dbReference type="PANTHER" id="PTHR43791:SF57">
    <property type="entry name" value="MAJOR FACILITATOR SUPERFAMILY (MFS) PROFILE DOMAIN-CONTAINING PROTEIN"/>
    <property type="match status" value="1"/>
</dbReference>
<dbReference type="Proteomes" id="UP000007431">
    <property type="component" value="Unassembled WGS sequence"/>
</dbReference>
<dbReference type="eggNOG" id="KOG2533">
    <property type="taxonomic scope" value="Eukaryota"/>
</dbReference>
<evidence type="ECO:0000256" key="5">
    <source>
        <dbReference type="ARBA" id="ARBA00023136"/>
    </source>
</evidence>
<dbReference type="OrthoDB" id="2962993at2759"/>
<dbReference type="OMA" id="INDYPRT"/>
<protein>
    <recommendedName>
        <fullName evidence="9">Major facilitator superfamily (MFS) profile domain-containing protein</fullName>
    </recommendedName>
</protein>
<dbReference type="FunFam" id="1.20.1250.20:FF:000068">
    <property type="entry name" value="MFS general substrate transporter"/>
    <property type="match status" value="1"/>
</dbReference>
<dbReference type="InterPro" id="IPR020846">
    <property type="entry name" value="MFS_dom"/>
</dbReference>
<evidence type="ECO:0000256" key="8">
    <source>
        <dbReference type="SAM" id="Phobius"/>
    </source>
</evidence>
<dbReference type="SUPFAM" id="SSF103473">
    <property type="entry name" value="MFS general substrate transporter"/>
    <property type="match status" value="1"/>
</dbReference>
<feature type="transmembrane region" description="Helical" evidence="8">
    <location>
        <begin position="361"/>
        <end position="385"/>
    </location>
</feature>
<feature type="domain" description="Major facilitator superfamily (MFS) profile" evidence="9">
    <location>
        <begin position="45"/>
        <end position="454"/>
    </location>
</feature>
<dbReference type="Gene3D" id="1.20.1250.20">
    <property type="entry name" value="MFS general substrate transporter like domains"/>
    <property type="match status" value="2"/>
</dbReference>
<dbReference type="GO" id="GO:0016020">
    <property type="term" value="C:membrane"/>
    <property type="evidence" value="ECO:0007669"/>
    <property type="project" value="UniProtKB-SubCell"/>
</dbReference>
<organism evidence="11">
    <name type="scientific">Schizophyllum commune (strain H4-8 / FGSC 9210)</name>
    <name type="common">Split gill fungus</name>
    <dbReference type="NCBI Taxonomy" id="578458"/>
    <lineage>
        <taxon>Eukaryota</taxon>
        <taxon>Fungi</taxon>
        <taxon>Dikarya</taxon>
        <taxon>Basidiomycota</taxon>
        <taxon>Agaricomycotina</taxon>
        <taxon>Agaricomycetes</taxon>
        <taxon>Agaricomycetidae</taxon>
        <taxon>Agaricales</taxon>
        <taxon>Schizophyllaceae</taxon>
        <taxon>Schizophyllum</taxon>
    </lineage>
</organism>
<evidence type="ECO:0000313" key="10">
    <source>
        <dbReference type="EMBL" id="EFJ00129.1"/>
    </source>
</evidence>
<dbReference type="InterPro" id="IPR011701">
    <property type="entry name" value="MFS"/>
</dbReference>
<accession>D8PW06</accession>
<keyword evidence="2" id="KW-0813">Transport</keyword>
<dbReference type="EMBL" id="GL377303">
    <property type="protein sequence ID" value="EFJ00129.1"/>
    <property type="molecule type" value="Genomic_DNA"/>
</dbReference>
<reference evidence="10 11" key="1">
    <citation type="journal article" date="2010" name="Nat. Biotechnol.">
        <title>Genome sequence of the model mushroom Schizophyllum commune.</title>
        <authorList>
            <person name="Ohm R.A."/>
            <person name="de Jong J.F."/>
            <person name="Lugones L.G."/>
            <person name="Aerts A."/>
            <person name="Kothe E."/>
            <person name="Stajich J.E."/>
            <person name="de Vries R.P."/>
            <person name="Record E."/>
            <person name="Levasseur A."/>
            <person name="Baker S.E."/>
            <person name="Bartholomew K.A."/>
            <person name="Coutinho P.M."/>
            <person name="Erdmann S."/>
            <person name="Fowler T.J."/>
            <person name="Gathman A.C."/>
            <person name="Lombard V."/>
            <person name="Henrissat B."/>
            <person name="Knabe N."/>
            <person name="Kuees U."/>
            <person name="Lilly W.W."/>
            <person name="Lindquist E."/>
            <person name="Lucas S."/>
            <person name="Magnuson J.K."/>
            <person name="Piumi F."/>
            <person name="Raudaskoski M."/>
            <person name="Salamov A."/>
            <person name="Schmutz J."/>
            <person name="Schwarze F.W.M.R."/>
            <person name="vanKuyk P.A."/>
            <person name="Horton J.S."/>
            <person name="Grigoriev I.V."/>
            <person name="Woesten H.A.B."/>
        </authorList>
    </citation>
    <scope>NUCLEOTIDE SEQUENCE [LARGE SCALE GENOMIC DNA]</scope>
    <source>
        <strain evidence="11">H4-8 / FGSC 9210</strain>
    </source>
</reference>
<proteinExistence type="inferred from homology"/>
<evidence type="ECO:0000313" key="11">
    <source>
        <dbReference type="Proteomes" id="UP000007431"/>
    </source>
</evidence>
<dbReference type="HOGENOM" id="CLU_001265_0_1_1"/>
<dbReference type="FunFam" id="1.20.1250.20:FF:000018">
    <property type="entry name" value="MFS transporter permease"/>
    <property type="match status" value="1"/>
</dbReference>
<feature type="transmembrane region" description="Helical" evidence="8">
    <location>
        <begin position="111"/>
        <end position="133"/>
    </location>
</feature>
<evidence type="ECO:0000259" key="9">
    <source>
        <dbReference type="PROSITE" id="PS50850"/>
    </source>
</evidence>
<evidence type="ECO:0000256" key="1">
    <source>
        <dbReference type="ARBA" id="ARBA00004141"/>
    </source>
</evidence>
<dbReference type="VEuPathDB" id="FungiDB:SCHCODRAFT_02607110"/>
<evidence type="ECO:0000256" key="7">
    <source>
        <dbReference type="SAM" id="MobiDB-lite"/>
    </source>
</evidence>
<evidence type="ECO:0000256" key="3">
    <source>
        <dbReference type="ARBA" id="ARBA00022692"/>
    </source>
</evidence>
<comment type="similarity">
    <text evidence="6">Belongs to the major facilitator superfamily. Allantoate permease family.</text>
</comment>
<feature type="transmembrane region" description="Helical" evidence="8">
    <location>
        <begin position="139"/>
        <end position="160"/>
    </location>
</feature>
<dbReference type="PROSITE" id="PS50850">
    <property type="entry name" value="MFS"/>
    <property type="match status" value="1"/>
</dbReference>
<dbReference type="InterPro" id="IPR036259">
    <property type="entry name" value="MFS_trans_sf"/>
</dbReference>
<comment type="subcellular location">
    <subcellularLocation>
        <location evidence="1">Membrane</location>
        <topology evidence="1">Multi-pass membrane protein</topology>
    </subcellularLocation>
</comment>
<evidence type="ECO:0000256" key="4">
    <source>
        <dbReference type="ARBA" id="ARBA00022989"/>
    </source>
</evidence>
<sequence length="490" mass="54264">MSAADHNSLEKSGFPAPTPSARSEEELVAQQASDKALVRKIDRRLVPILSALYLVNFLCRSNIGNAKTFGLLTDLHVSNELYPHALAAFYYPYVASQIPSNTVLKRWRPKCWLPLICFCWGICQIFMCFVKTYNELWGARVVLGALEGGLFPGVSLYITLWYPKRECGFRGAVFFSAATVAGAFSGLLARLFSLMDGLGGMAGWQWIWIMEGIIAVLVAVLAFFILEDYPDTAKFLTADERARVVQRLAEDNEGLSSEWKSHFAWSAPKDIKIWLQAIVFFCVLTPTYGLSLFMPTIIANMGYTSGIANLLTVPPFVFGCIICCLGGWYSDRFNTRFAPLVAFFSTAIVGFIFLITSNEVAAQYIGTFLAAAGIYSTVPISSMWAGNNMGGKTKRTVGIGMTICFGNMGGVVCSYLFPAADSPRFFMGYGVMIGLCCVGIICCAILRLYMEKQNSLRDAEDARLGRVWDAKTMTEYKDMGDHAPFFRYKL</sequence>
<dbReference type="PANTHER" id="PTHR43791">
    <property type="entry name" value="PERMEASE-RELATED"/>
    <property type="match status" value="1"/>
</dbReference>
<dbReference type="KEGG" id="scm:SCHCO_02607110"/>
<gene>
    <name evidence="10" type="ORF">SCHCODRAFT_50666</name>
</gene>
<dbReference type="RefSeq" id="XP_003035031.1">
    <property type="nucleotide sequence ID" value="XM_003034985.1"/>
</dbReference>
<keyword evidence="11" id="KW-1185">Reference proteome</keyword>
<feature type="transmembrane region" description="Helical" evidence="8">
    <location>
        <begin position="172"/>
        <end position="192"/>
    </location>
</feature>
<dbReference type="AlphaFoldDB" id="D8PW06"/>
<dbReference type="FunCoup" id="D8PW06">
    <property type="interactions" value="70"/>
</dbReference>
<feature type="transmembrane region" description="Helical" evidence="8">
    <location>
        <begin position="429"/>
        <end position="449"/>
    </location>
</feature>
<feature type="transmembrane region" description="Helical" evidence="8">
    <location>
        <begin position="397"/>
        <end position="417"/>
    </location>
</feature>
<feature type="region of interest" description="Disordered" evidence="7">
    <location>
        <begin position="1"/>
        <end position="22"/>
    </location>
</feature>
<evidence type="ECO:0000256" key="2">
    <source>
        <dbReference type="ARBA" id="ARBA00022448"/>
    </source>
</evidence>
<evidence type="ECO:0000256" key="6">
    <source>
        <dbReference type="ARBA" id="ARBA00037968"/>
    </source>
</evidence>
<feature type="transmembrane region" description="Helical" evidence="8">
    <location>
        <begin position="337"/>
        <end position="355"/>
    </location>
</feature>
<dbReference type="GO" id="GO:0022857">
    <property type="term" value="F:transmembrane transporter activity"/>
    <property type="evidence" value="ECO:0007669"/>
    <property type="project" value="InterPro"/>
</dbReference>
<keyword evidence="3 8" id="KW-0812">Transmembrane</keyword>
<feature type="transmembrane region" description="Helical" evidence="8">
    <location>
        <begin position="273"/>
        <end position="294"/>
    </location>
</feature>
<feature type="transmembrane region" description="Helical" evidence="8">
    <location>
        <begin position="204"/>
        <end position="226"/>
    </location>
</feature>
<keyword evidence="5 8" id="KW-0472">Membrane</keyword>
<feature type="transmembrane region" description="Helical" evidence="8">
    <location>
        <begin position="306"/>
        <end position="330"/>
    </location>
</feature>
<name>D8PW06_SCHCM</name>
<dbReference type="GeneID" id="9595631"/>
<keyword evidence="4 8" id="KW-1133">Transmembrane helix</keyword>
<dbReference type="InParanoid" id="D8PW06"/>